<name>C5SZM1_ACIDE</name>
<dbReference type="GO" id="GO:0000160">
    <property type="term" value="P:phosphorelay signal transduction system"/>
    <property type="evidence" value="ECO:0007669"/>
    <property type="project" value="InterPro"/>
</dbReference>
<dbReference type="InterPro" id="IPR052020">
    <property type="entry name" value="Cyclic_di-GMP/3'3'-cGAMP_PDE"/>
</dbReference>
<feature type="domain" description="HD-GYP" evidence="3">
    <location>
        <begin position="151"/>
        <end position="352"/>
    </location>
</feature>
<accession>C5SZM1</accession>
<dbReference type="PROSITE" id="PS51832">
    <property type="entry name" value="HD_GYP"/>
    <property type="match status" value="1"/>
</dbReference>
<dbReference type="Proteomes" id="UP000003856">
    <property type="component" value="Unassembled WGS sequence"/>
</dbReference>
<dbReference type="InterPro" id="IPR001789">
    <property type="entry name" value="Sig_transdc_resp-reg_receiver"/>
</dbReference>
<keyword evidence="5" id="KW-1185">Reference proteome</keyword>
<dbReference type="InterPro" id="IPR037522">
    <property type="entry name" value="HD_GYP_dom"/>
</dbReference>
<evidence type="ECO:0000313" key="4">
    <source>
        <dbReference type="EMBL" id="EER62417.1"/>
    </source>
</evidence>
<dbReference type="EMBL" id="ACQT01000001">
    <property type="protein sequence ID" value="EER62417.1"/>
    <property type="molecule type" value="Genomic_DNA"/>
</dbReference>
<dbReference type="PANTHER" id="PTHR45228:SF1">
    <property type="entry name" value="CYCLIC DI-GMP PHOSPHODIESTERASE TM_0186"/>
    <property type="match status" value="1"/>
</dbReference>
<organism evidence="4 5">
    <name type="scientific">Acidovorax delafieldii 2AN</name>
    <dbReference type="NCBI Taxonomy" id="573060"/>
    <lineage>
        <taxon>Bacteria</taxon>
        <taxon>Pseudomonadati</taxon>
        <taxon>Pseudomonadota</taxon>
        <taxon>Betaproteobacteria</taxon>
        <taxon>Burkholderiales</taxon>
        <taxon>Comamonadaceae</taxon>
        <taxon>Acidovorax</taxon>
    </lineage>
</organism>
<feature type="domain" description="Response regulatory" evidence="2">
    <location>
        <begin position="8"/>
        <end position="124"/>
    </location>
</feature>
<dbReference type="PANTHER" id="PTHR45228">
    <property type="entry name" value="CYCLIC DI-GMP PHOSPHODIESTERASE TM_0186-RELATED"/>
    <property type="match status" value="1"/>
</dbReference>
<evidence type="ECO:0000313" key="5">
    <source>
        <dbReference type="Proteomes" id="UP000003856"/>
    </source>
</evidence>
<keyword evidence="4" id="KW-0378">Hydrolase</keyword>
<dbReference type="Pfam" id="PF13487">
    <property type="entry name" value="HD_5"/>
    <property type="match status" value="1"/>
</dbReference>
<dbReference type="CDD" id="cd00077">
    <property type="entry name" value="HDc"/>
    <property type="match status" value="1"/>
</dbReference>
<dbReference type="GO" id="GO:0008081">
    <property type="term" value="F:phosphoric diester hydrolase activity"/>
    <property type="evidence" value="ECO:0007669"/>
    <property type="project" value="UniProtKB-ARBA"/>
</dbReference>
<evidence type="ECO:0000256" key="1">
    <source>
        <dbReference type="PROSITE-ProRule" id="PRU00169"/>
    </source>
</evidence>
<dbReference type="RefSeq" id="WP_005792731.1">
    <property type="nucleotide sequence ID" value="NZ_ACQT01000001.1"/>
</dbReference>
<dbReference type="Pfam" id="PF00072">
    <property type="entry name" value="Response_reg"/>
    <property type="match status" value="1"/>
</dbReference>
<keyword evidence="1" id="KW-0597">Phosphoprotein</keyword>
<sequence>MDKNKSATILVVDDEERNVKLLETLLQADGYITMSASSGRDALAQASANPPDLILLDIMMPDLDGFDTTVLLKADPRTQAVPIIVITSLDDRQSKLRALEAGAEEFLSKPIDRADLKVRVRNLLRLKEYADFLANHNSILEKQVQQRTVQLKDAHGETILTLVRAAEHKDEETGHHVRRISHYCHELASALKMTAEFQEIIFLASPMHDIGKIGIPDHILFKPGPLNESEWKIMRTHSELGASILSNSTSPYTQMGCDIALNHHERWDGSGYPNGLKGEAIPVPARIMQICDVYDALRSQRPYKPAYDHARAMHIIRQGDGRVRPEHFDPDVLACFLQKADRFAAIYEQHDEAKPTPCVAQVLPPVS</sequence>
<dbReference type="Gene3D" id="3.40.50.2300">
    <property type="match status" value="1"/>
</dbReference>
<evidence type="ECO:0000259" key="2">
    <source>
        <dbReference type="PROSITE" id="PS50110"/>
    </source>
</evidence>
<dbReference type="InterPro" id="IPR011006">
    <property type="entry name" value="CheY-like_superfamily"/>
</dbReference>
<dbReference type="CDD" id="cd17538">
    <property type="entry name" value="REC_D1_PleD-like"/>
    <property type="match status" value="1"/>
</dbReference>
<dbReference type="SMART" id="SM00448">
    <property type="entry name" value="REC"/>
    <property type="match status" value="1"/>
</dbReference>
<dbReference type="SUPFAM" id="SSF52172">
    <property type="entry name" value="CheY-like"/>
    <property type="match status" value="1"/>
</dbReference>
<dbReference type="SMART" id="SM00471">
    <property type="entry name" value="HDc"/>
    <property type="match status" value="1"/>
</dbReference>
<reference evidence="4 5" key="1">
    <citation type="submission" date="2009-05" db="EMBL/GenBank/DDBJ databases">
        <title>The draft genome of Acidovorax delafieldii 2AN.</title>
        <authorList>
            <consortium name="US DOE Joint Genome Institute (JGI-PGF)"/>
            <person name="Lucas S."/>
            <person name="Copeland A."/>
            <person name="Lapidus A."/>
            <person name="Glavina del Rio T."/>
            <person name="Tice H."/>
            <person name="Bruce D."/>
            <person name="Goodwin L."/>
            <person name="Pitluck S."/>
            <person name="Larimer F."/>
            <person name="Land M.L."/>
            <person name="Hauser L."/>
            <person name="Shelobolina E.S."/>
            <person name="Picardal F."/>
            <person name="Roden E."/>
            <person name="Emerson D."/>
        </authorList>
    </citation>
    <scope>NUCLEOTIDE SEQUENCE [LARGE SCALE GENOMIC DNA]</scope>
    <source>
        <strain evidence="4 5">2AN</strain>
    </source>
</reference>
<dbReference type="InterPro" id="IPR003607">
    <property type="entry name" value="HD/PDEase_dom"/>
</dbReference>
<gene>
    <name evidence="4" type="ORF">AcdelDRAFT_0101</name>
</gene>
<protein>
    <submittedName>
        <fullName evidence="4">Response regulator receiver modulated metal dependent phosphohydrolase</fullName>
    </submittedName>
</protein>
<dbReference type="OrthoDB" id="9763857at2"/>
<dbReference type="PROSITE" id="PS50110">
    <property type="entry name" value="RESPONSE_REGULATORY"/>
    <property type="match status" value="1"/>
</dbReference>
<dbReference type="AlphaFoldDB" id="C5SZM1"/>
<dbReference type="Gene3D" id="1.10.3210.10">
    <property type="entry name" value="Hypothetical protein af1432"/>
    <property type="match status" value="1"/>
</dbReference>
<comment type="caution">
    <text evidence="4">The sequence shown here is derived from an EMBL/GenBank/DDBJ whole genome shotgun (WGS) entry which is preliminary data.</text>
</comment>
<dbReference type="SUPFAM" id="SSF109604">
    <property type="entry name" value="HD-domain/PDEase-like"/>
    <property type="match status" value="1"/>
</dbReference>
<dbReference type="PATRIC" id="fig|573060.9.peg.5244"/>
<evidence type="ECO:0000259" key="3">
    <source>
        <dbReference type="PROSITE" id="PS51832"/>
    </source>
</evidence>
<feature type="modified residue" description="4-aspartylphosphate" evidence="1">
    <location>
        <position position="57"/>
    </location>
</feature>
<proteinExistence type="predicted"/>